<keyword evidence="5" id="KW-0804">Transcription</keyword>
<evidence type="ECO:0000256" key="4">
    <source>
        <dbReference type="ARBA" id="ARBA00023125"/>
    </source>
</evidence>
<dbReference type="EMBL" id="QVMU01000013">
    <property type="protein sequence ID" value="RJX70016.1"/>
    <property type="molecule type" value="Genomic_DNA"/>
</dbReference>
<proteinExistence type="predicted"/>
<keyword evidence="4 7" id="KW-0238">DNA-binding</keyword>
<dbReference type="InterPro" id="IPR028082">
    <property type="entry name" value="Peripla_BP_I"/>
</dbReference>
<reference evidence="7 8" key="1">
    <citation type="submission" date="2018-08" db="EMBL/GenBank/DDBJ databases">
        <title>Vibrio isolated from the Eastern China Marginal Seas.</title>
        <authorList>
            <person name="Li Y."/>
        </authorList>
    </citation>
    <scope>NUCLEOTIDE SEQUENCE [LARGE SCALE GENOMIC DNA]</scope>
    <source>
        <strain evidence="7 8">BEI233</strain>
    </source>
</reference>
<dbReference type="AlphaFoldDB" id="A0A3A6QCL8"/>
<evidence type="ECO:0000256" key="2">
    <source>
        <dbReference type="ARBA" id="ARBA00022491"/>
    </source>
</evidence>
<dbReference type="OrthoDB" id="7055227at2"/>
<gene>
    <name evidence="7" type="ORF">DZ860_14095</name>
</gene>
<dbReference type="PROSITE" id="PS50932">
    <property type="entry name" value="HTH_LACI_2"/>
    <property type="match status" value="1"/>
</dbReference>
<feature type="domain" description="HTH lacI-type" evidence="6">
    <location>
        <begin position="6"/>
        <end position="63"/>
    </location>
</feature>
<dbReference type="SMART" id="SM00354">
    <property type="entry name" value="HTH_LACI"/>
    <property type="match status" value="1"/>
</dbReference>
<dbReference type="Pfam" id="PF00356">
    <property type="entry name" value="LacI"/>
    <property type="match status" value="1"/>
</dbReference>
<organism evidence="7 8">
    <name type="scientific">Vibrio sinensis</name>
    <dbReference type="NCBI Taxonomy" id="2302434"/>
    <lineage>
        <taxon>Bacteria</taxon>
        <taxon>Pseudomonadati</taxon>
        <taxon>Pseudomonadota</taxon>
        <taxon>Gammaproteobacteria</taxon>
        <taxon>Vibrionales</taxon>
        <taxon>Vibrionaceae</taxon>
        <taxon>Vibrio</taxon>
    </lineage>
</organism>
<dbReference type="GO" id="GO:0003700">
    <property type="term" value="F:DNA-binding transcription factor activity"/>
    <property type="evidence" value="ECO:0007669"/>
    <property type="project" value="TreeGrafter"/>
</dbReference>
<dbReference type="PANTHER" id="PTHR30146:SF45">
    <property type="entry name" value="CATABOLITE REPRESSOR_ACTIVATOR"/>
    <property type="match status" value="1"/>
</dbReference>
<evidence type="ECO:0000313" key="7">
    <source>
        <dbReference type="EMBL" id="RJX70016.1"/>
    </source>
</evidence>
<dbReference type="PROSITE" id="PS00356">
    <property type="entry name" value="HTH_LACI_1"/>
    <property type="match status" value="1"/>
</dbReference>
<accession>A0A3A6QCL8</accession>
<evidence type="ECO:0000313" key="8">
    <source>
        <dbReference type="Proteomes" id="UP000273252"/>
    </source>
</evidence>
<dbReference type="CDD" id="cd01392">
    <property type="entry name" value="HTH_LacI"/>
    <property type="match status" value="1"/>
</dbReference>
<dbReference type="Gene3D" id="1.10.260.40">
    <property type="entry name" value="lambda repressor-like DNA-binding domains"/>
    <property type="match status" value="1"/>
</dbReference>
<dbReference type="Proteomes" id="UP000273252">
    <property type="component" value="Unassembled WGS sequence"/>
</dbReference>
<sequence>MNQKKMKLADIAELAGVSKSTVSFVLNGHATKHRIAPETVMKVEEVVKQYGYAPSTYARALKSNQTFTLGLVIPDLANMGFAMIAKKLERQSRELGYQLLIVSSEDDCEQEKRVVKSLLDRQVDLIISATSMLDAHFYSEVKKQVPIVFFDRVINQDEFTSIKTDARDATRQLIANLAKGCDECVYLGGQLHLSPSQDRLAGYRDGLAEVGIEYDDEWVLHQDFQPESGYQMMADIVNRKGGMPAALFTASYSIFEGVLKYLTDHRLFDHKIRLATFDHYTIIDCLPIQVGSIEQDSDSIAQAIFTQVQSLIDDPMMTPRHIVLPAKLHFIVN</sequence>
<dbReference type="Pfam" id="PF13407">
    <property type="entry name" value="Peripla_BP_4"/>
    <property type="match status" value="1"/>
</dbReference>
<dbReference type="InterPro" id="IPR025997">
    <property type="entry name" value="SBP_2_dom"/>
</dbReference>
<dbReference type="InterPro" id="IPR010982">
    <property type="entry name" value="Lambda_DNA-bd_dom_sf"/>
</dbReference>
<evidence type="ECO:0000256" key="3">
    <source>
        <dbReference type="ARBA" id="ARBA00023015"/>
    </source>
</evidence>
<dbReference type="CDD" id="cd06274">
    <property type="entry name" value="PBP1_FruR"/>
    <property type="match status" value="1"/>
</dbReference>
<dbReference type="GO" id="GO:0055085">
    <property type="term" value="P:transmembrane transport"/>
    <property type="evidence" value="ECO:0007669"/>
    <property type="project" value="UniProtKB-ARBA"/>
</dbReference>
<keyword evidence="3" id="KW-0805">Transcription regulation</keyword>
<name>A0A3A6QCL8_9VIBR</name>
<dbReference type="InterPro" id="IPR000843">
    <property type="entry name" value="HTH_LacI"/>
</dbReference>
<comment type="caution">
    <text evidence="7">The sequence shown here is derived from an EMBL/GenBank/DDBJ whole genome shotgun (WGS) entry which is preliminary data.</text>
</comment>
<evidence type="ECO:0000256" key="1">
    <source>
        <dbReference type="ARBA" id="ARBA00022181"/>
    </source>
</evidence>
<keyword evidence="8" id="KW-1185">Reference proteome</keyword>
<keyword evidence="2" id="KW-0678">Repressor</keyword>
<dbReference type="SUPFAM" id="SSF53822">
    <property type="entry name" value="Periplasmic binding protein-like I"/>
    <property type="match status" value="1"/>
</dbReference>
<evidence type="ECO:0000256" key="5">
    <source>
        <dbReference type="ARBA" id="ARBA00023163"/>
    </source>
</evidence>
<evidence type="ECO:0000259" key="6">
    <source>
        <dbReference type="PROSITE" id="PS50932"/>
    </source>
</evidence>
<dbReference type="RefSeq" id="WP_120032343.1">
    <property type="nucleotide sequence ID" value="NZ_QVMU01000013.1"/>
</dbReference>
<dbReference type="Gene3D" id="3.40.50.2300">
    <property type="match status" value="2"/>
</dbReference>
<dbReference type="GO" id="GO:0000976">
    <property type="term" value="F:transcription cis-regulatory region binding"/>
    <property type="evidence" value="ECO:0007669"/>
    <property type="project" value="TreeGrafter"/>
</dbReference>
<protein>
    <recommendedName>
        <fullName evidence="1">Autoinducer 2-binding periplasmic protein LuxP</fullName>
    </recommendedName>
</protein>
<dbReference type="PANTHER" id="PTHR30146">
    <property type="entry name" value="LACI-RELATED TRANSCRIPTIONAL REPRESSOR"/>
    <property type="match status" value="1"/>
</dbReference>
<dbReference type="SUPFAM" id="SSF47413">
    <property type="entry name" value="lambda repressor-like DNA-binding domains"/>
    <property type="match status" value="1"/>
</dbReference>